<accession>A0ACB7T8Z0</accession>
<evidence type="ECO:0000313" key="2">
    <source>
        <dbReference type="Proteomes" id="UP000821845"/>
    </source>
</evidence>
<protein>
    <submittedName>
        <fullName evidence="1">Uncharacterized protein</fullName>
    </submittedName>
</protein>
<reference evidence="1" key="1">
    <citation type="submission" date="2020-05" db="EMBL/GenBank/DDBJ databases">
        <title>Large-scale comparative analyses of tick genomes elucidate their genetic diversity and vector capacities.</title>
        <authorList>
            <person name="Jia N."/>
            <person name="Wang J."/>
            <person name="Shi W."/>
            <person name="Du L."/>
            <person name="Sun Y."/>
            <person name="Zhan W."/>
            <person name="Jiang J."/>
            <person name="Wang Q."/>
            <person name="Zhang B."/>
            <person name="Ji P."/>
            <person name="Sakyi L.B."/>
            <person name="Cui X."/>
            <person name="Yuan T."/>
            <person name="Jiang B."/>
            <person name="Yang W."/>
            <person name="Lam T.T.-Y."/>
            <person name="Chang Q."/>
            <person name="Ding S."/>
            <person name="Wang X."/>
            <person name="Zhu J."/>
            <person name="Ruan X."/>
            <person name="Zhao L."/>
            <person name="Wei J."/>
            <person name="Que T."/>
            <person name="Du C."/>
            <person name="Cheng J."/>
            <person name="Dai P."/>
            <person name="Han X."/>
            <person name="Huang E."/>
            <person name="Gao Y."/>
            <person name="Liu J."/>
            <person name="Shao H."/>
            <person name="Ye R."/>
            <person name="Li L."/>
            <person name="Wei W."/>
            <person name="Wang X."/>
            <person name="Wang C."/>
            <person name="Yang T."/>
            <person name="Huo Q."/>
            <person name="Li W."/>
            <person name="Guo W."/>
            <person name="Chen H."/>
            <person name="Zhou L."/>
            <person name="Ni X."/>
            <person name="Tian J."/>
            <person name="Zhou Y."/>
            <person name="Sheng Y."/>
            <person name="Liu T."/>
            <person name="Pan Y."/>
            <person name="Xia L."/>
            <person name="Li J."/>
            <person name="Zhao F."/>
            <person name="Cao W."/>
        </authorList>
    </citation>
    <scope>NUCLEOTIDE SEQUENCE</scope>
    <source>
        <strain evidence="1">Hyas-2018</strain>
    </source>
</reference>
<evidence type="ECO:0000313" key="1">
    <source>
        <dbReference type="EMBL" id="KAH6942603.1"/>
    </source>
</evidence>
<name>A0ACB7T8Z0_HYAAI</name>
<keyword evidence="2" id="KW-1185">Reference proteome</keyword>
<gene>
    <name evidence="1" type="ORF">HPB50_008428</name>
</gene>
<dbReference type="Proteomes" id="UP000821845">
    <property type="component" value="Chromosome 10"/>
</dbReference>
<comment type="caution">
    <text evidence="1">The sequence shown here is derived from an EMBL/GenBank/DDBJ whole genome shotgun (WGS) entry which is preliminary data.</text>
</comment>
<organism evidence="1 2">
    <name type="scientific">Hyalomma asiaticum</name>
    <name type="common">Tick</name>
    <dbReference type="NCBI Taxonomy" id="266040"/>
    <lineage>
        <taxon>Eukaryota</taxon>
        <taxon>Metazoa</taxon>
        <taxon>Ecdysozoa</taxon>
        <taxon>Arthropoda</taxon>
        <taxon>Chelicerata</taxon>
        <taxon>Arachnida</taxon>
        <taxon>Acari</taxon>
        <taxon>Parasitiformes</taxon>
        <taxon>Ixodida</taxon>
        <taxon>Ixodoidea</taxon>
        <taxon>Ixodidae</taxon>
        <taxon>Hyalomminae</taxon>
        <taxon>Hyalomma</taxon>
    </lineage>
</organism>
<dbReference type="EMBL" id="CM023490">
    <property type="protein sequence ID" value="KAH6942603.1"/>
    <property type="molecule type" value="Genomic_DNA"/>
</dbReference>
<proteinExistence type="predicted"/>
<sequence length="122" mass="14041">MRTVQDIARRNCSAIDRASRFVMGSHVREFACAFEIVSEEPVLRMKVGEKVSPNEEAESMVRNAQKLLRNAGLHAYMELAGVMKDCVERSRLDDGRLQLDQLPYECRWNIRQYLKIADIAKP</sequence>